<evidence type="ECO:0000256" key="6">
    <source>
        <dbReference type="RuleBase" id="RU000481"/>
    </source>
</evidence>
<keyword evidence="4 6" id="KW-0808">Transferase</keyword>
<dbReference type="GO" id="GO:0008483">
    <property type="term" value="F:transaminase activity"/>
    <property type="evidence" value="ECO:0007669"/>
    <property type="project" value="UniProtKB-KW"/>
</dbReference>
<dbReference type="PROSITE" id="PS00105">
    <property type="entry name" value="AA_TRANSFER_CLASS_1"/>
    <property type="match status" value="1"/>
</dbReference>
<dbReference type="AlphaFoldDB" id="A0A317PNM9"/>
<dbReference type="Proteomes" id="UP000246744">
    <property type="component" value="Unassembled WGS sequence"/>
</dbReference>
<dbReference type="InterPro" id="IPR015421">
    <property type="entry name" value="PyrdxlP-dep_Trfase_major"/>
</dbReference>
<feature type="domain" description="Aminotransferase class I/classII large" evidence="7">
    <location>
        <begin position="34"/>
        <end position="394"/>
    </location>
</feature>
<dbReference type="Gene3D" id="3.40.640.10">
    <property type="entry name" value="Type I PLP-dependent aspartate aminotransferase-like (Major domain)"/>
    <property type="match status" value="1"/>
</dbReference>
<dbReference type="SUPFAM" id="SSF53383">
    <property type="entry name" value="PLP-dependent transferases"/>
    <property type="match status" value="1"/>
</dbReference>
<evidence type="ECO:0000256" key="5">
    <source>
        <dbReference type="ARBA" id="ARBA00022898"/>
    </source>
</evidence>
<comment type="caution">
    <text evidence="8">The sequence shown here is derived from an EMBL/GenBank/DDBJ whole genome shotgun (WGS) entry which is preliminary data.</text>
</comment>
<keyword evidence="9" id="KW-1185">Reference proteome</keyword>
<evidence type="ECO:0000313" key="8">
    <source>
        <dbReference type="EMBL" id="PWW02721.1"/>
    </source>
</evidence>
<dbReference type="InterPro" id="IPR004839">
    <property type="entry name" value="Aminotransferase_I/II_large"/>
</dbReference>
<comment type="similarity">
    <text evidence="2 6">Belongs to the class-I pyridoxal-phosphate-dependent aminotransferase family.</text>
</comment>
<dbReference type="InterPro" id="IPR015422">
    <property type="entry name" value="PyrdxlP-dep_Trfase_small"/>
</dbReference>
<dbReference type="EC" id="2.6.1.-" evidence="6"/>
<evidence type="ECO:0000256" key="4">
    <source>
        <dbReference type="ARBA" id="ARBA00022679"/>
    </source>
</evidence>
<dbReference type="FunFam" id="3.40.640.10:FF:000033">
    <property type="entry name" value="Aspartate aminotransferase"/>
    <property type="match status" value="1"/>
</dbReference>
<protein>
    <recommendedName>
        <fullName evidence="6">Aminotransferase</fullName>
        <ecNumber evidence="6">2.6.1.-</ecNumber>
    </recommendedName>
</protein>
<dbReference type="InterPro" id="IPR004838">
    <property type="entry name" value="NHTrfase_class1_PyrdxlP-BS"/>
</dbReference>
<proteinExistence type="inferred from homology"/>
<dbReference type="GO" id="GO:0006520">
    <property type="term" value="P:amino acid metabolic process"/>
    <property type="evidence" value="ECO:0007669"/>
    <property type="project" value="InterPro"/>
</dbReference>
<comment type="cofactor">
    <cofactor evidence="1 6">
        <name>pyridoxal 5'-phosphate</name>
        <dbReference type="ChEBI" id="CHEBI:597326"/>
    </cofactor>
</comment>
<dbReference type="RefSeq" id="WP_110027928.1">
    <property type="nucleotide sequence ID" value="NZ_QGTS01000018.1"/>
</dbReference>
<dbReference type="Gene3D" id="3.90.1150.10">
    <property type="entry name" value="Aspartate Aminotransferase, domain 1"/>
    <property type="match status" value="1"/>
</dbReference>
<evidence type="ECO:0000259" key="7">
    <source>
        <dbReference type="Pfam" id="PF00155"/>
    </source>
</evidence>
<accession>A0A317PNM9</accession>
<name>A0A317PNM9_9ENTR</name>
<dbReference type="InterPro" id="IPR050596">
    <property type="entry name" value="AspAT/PAT-like"/>
</dbReference>
<dbReference type="Pfam" id="PF00155">
    <property type="entry name" value="Aminotran_1_2"/>
    <property type="match status" value="1"/>
</dbReference>
<keyword evidence="3 6" id="KW-0032">Aminotransferase</keyword>
<dbReference type="CDD" id="cd00609">
    <property type="entry name" value="AAT_like"/>
    <property type="match status" value="1"/>
</dbReference>
<sequence>MNNNALARRMRRVRPSPTAAISDQVRELEARGKTVINLGEGELDFATPDNISYAGIQAIVHHQTKYTAVAGTAELKAAIAHKFARDNQLHYTPGQIIAGSGAKQLIFNAFLATVDAGQSVIIPAPYWVSYPDMVALAEGEPVIVPCDETHGWKLQPEQLAQAITPATRWVVLNSPGNPSGAVYRADELCALADVLRQHPQVLILADDIYEPLRYDDTPFATFAQVAPDLADRTLTVNGVSKSHAMTGWRLGYAAGPQWLINAMQVLQSQSTSNPSTISQAAAVAALTQPDSFFHVWREKLNTRRQQVLDTLAAIDGISAQPPEGAFYIFANCQGLIGRVTPEGNRLESDSDVAAWLLATAHVAVLHGSAFGTPGYLRIAYAVEDNLLHSACQRLLAACESLSV</sequence>
<evidence type="ECO:0000256" key="1">
    <source>
        <dbReference type="ARBA" id="ARBA00001933"/>
    </source>
</evidence>
<dbReference type="OrthoDB" id="9763453at2"/>
<evidence type="ECO:0000256" key="3">
    <source>
        <dbReference type="ARBA" id="ARBA00022576"/>
    </source>
</evidence>
<gene>
    <name evidence="8" type="ORF">DES37_11876</name>
</gene>
<dbReference type="PANTHER" id="PTHR46383:SF1">
    <property type="entry name" value="ASPARTATE AMINOTRANSFERASE"/>
    <property type="match status" value="1"/>
</dbReference>
<dbReference type="InterPro" id="IPR015424">
    <property type="entry name" value="PyrdxlP-dep_Trfase"/>
</dbReference>
<dbReference type="GO" id="GO:0030170">
    <property type="term" value="F:pyridoxal phosphate binding"/>
    <property type="evidence" value="ECO:0007669"/>
    <property type="project" value="InterPro"/>
</dbReference>
<dbReference type="EMBL" id="QGTS01000018">
    <property type="protein sequence ID" value="PWW02721.1"/>
    <property type="molecule type" value="Genomic_DNA"/>
</dbReference>
<reference evidence="8 9" key="1">
    <citation type="submission" date="2018-05" db="EMBL/GenBank/DDBJ databases">
        <title>Genomic Encyclopedia of Type Strains, Phase IV (KMG-IV): sequencing the most valuable type-strain genomes for metagenomic binning, comparative biology and taxonomic classification.</title>
        <authorList>
            <person name="Goeker M."/>
        </authorList>
    </citation>
    <scope>NUCLEOTIDE SEQUENCE [LARGE SCALE GENOMIC DNA]</scope>
    <source>
        <strain evidence="8 9">DSM 19579</strain>
    </source>
</reference>
<organism evidence="8 9">
    <name type="scientific">Mangrovibacter plantisponsor</name>
    <dbReference type="NCBI Taxonomy" id="451513"/>
    <lineage>
        <taxon>Bacteria</taxon>
        <taxon>Pseudomonadati</taxon>
        <taxon>Pseudomonadota</taxon>
        <taxon>Gammaproteobacteria</taxon>
        <taxon>Enterobacterales</taxon>
        <taxon>Enterobacteriaceae</taxon>
        <taxon>Mangrovibacter</taxon>
    </lineage>
</organism>
<evidence type="ECO:0000256" key="2">
    <source>
        <dbReference type="ARBA" id="ARBA00007441"/>
    </source>
</evidence>
<keyword evidence="5" id="KW-0663">Pyridoxal phosphate</keyword>
<dbReference type="PANTHER" id="PTHR46383">
    <property type="entry name" value="ASPARTATE AMINOTRANSFERASE"/>
    <property type="match status" value="1"/>
</dbReference>
<evidence type="ECO:0000313" key="9">
    <source>
        <dbReference type="Proteomes" id="UP000246744"/>
    </source>
</evidence>